<dbReference type="AlphaFoldDB" id="A0A3S3U384"/>
<dbReference type="EMBL" id="SBII01000001">
    <property type="protein sequence ID" value="RWX03826.1"/>
    <property type="molecule type" value="Genomic_DNA"/>
</dbReference>
<proteinExistence type="predicted"/>
<evidence type="ECO:0000313" key="3">
    <source>
        <dbReference type="Proteomes" id="UP000287527"/>
    </source>
</evidence>
<gene>
    <name evidence="2" type="ORF">EPI11_02525</name>
</gene>
<feature type="domain" description="Lysozyme inhibitor LprI-like N-terminal" evidence="1">
    <location>
        <begin position="41"/>
        <end position="130"/>
    </location>
</feature>
<evidence type="ECO:0000313" key="2">
    <source>
        <dbReference type="EMBL" id="RWX03826.1"/>
    </source>
</evidence>
<dbReference type="Gene3D" id="1.20.1270.180">
    <property type="match status" value="1"/>
</dbReference>
<dbReference type="InterPro" id="IPR009739">
    <property type="entry name" value="LprI-like_N"/>
</dbReference>
<name>A0A3S3U384_9FLAO</name>
<dbReference type="OrthoDB" id="7340239at2"/>
<reference evidence="2 3" key="1">
    <citation type="submission" date="2019-01" db="EMBL/GenBank/DDBJ databases">
        <title>Flavobacterium sp. nov.,isolated from freshwater.</title>
        <authorList>
            <person name="Zhang R."/>
            <person name="Du Z.-J."/>
        </authorList>
    </citation>
    <scope>NUCLEOTIDE SEQUENCE [LARGE SCALE GENOMIC DNA]</scope>
    <source>
        <strain evidence="2 3">1E403</strain>
    </source>
</reference>
<keyword evidence="3" id="KW-1185">Reference proteome</keyword>
<dbReference type="Pfam" id="PF07007">
    <property type="entry name" value="LprI"/>
    <property type="match status" value="1"/>
</dbReference>
<organism evidence="2 3">
    <name type="scientific">Flavobacterium cerinum</name>
    <dbReference type="NCBI Taxonomy" id="2502784"/>
    <lineage>
        <taxon>Bacteria</taxon>
        <taxon>Pseudomonadati</taxon>
        <taxon>Bacteroidota</taxon>
        <taxon>Flavobacteriia</taxon>
        <taxon>Flavobacteriales</taxon>
        <taxon>Flavobacteriaceae</taxon>
        <taxon>Flavobacterium</taxon>
    </lineage>
</organism>
<dbReference type="Proteomes" id="UP000287527">
    <property type="component" value="Unassembled WGS sequence"/>
</dbReference>
<sequence>MRLHPYLISFTMYSMISFSQDKPYQQHAIDADLEQCHAVLENQTTAGMIECEYTARIAWDKEMNKYYKLLMEVLKPVEKKQLRDSQRTWLEYRDNEMNFAATFYKNMDGTAWLVIHAGRLTAIVKQRALEMENYYEMATFDPD</sequence>
<dbReference type="PANTHER" id="PTHR39176">
    <property type="entry name" value="PERIPLASMIC PROTEIN-RELATED"/>
    <property type="match status" value="1"/>
</dbReference>
<accession>A0A3S3U384</accession>
<evidence type="ECO:0000259" key="1">
    <source>
        <dbReference type="Pfam" id="PF07007"/>
    </source>
</evidence>
<comment type="caution">
    <text evidence="2">The sequence shown here is derived from an EMBL/GenBank/DDBJ whole genome shotgun (WGS) entry which is preliminary data.</text>
</comment>
<dbReference type="PANTHER" id="PTHR39176:SF1">
    <property type="entry name" value="PERIPLASMIC PROTEIN"/>
    <property type="match status" value="1"/>
</dbReference>
<protein>
    <submittedName>
        <fullName evidence="2">DUF1311 domain-containing protein</fullName>
    </submittedName>
</protein>